<comment type="caution">
    <text evidence="1">The sequence shown here is derived from an EMBL/GenBank/DDBJ whole genome shotgun (WGS) entry which is preliminary data.</text>
</comment>
<protein>
    <submittedName>
        <fullName evidence="1">Uncharacterized protein</fullName>
    </submittedName>
</protein>
<proteinExistence type="predicted"/>
<dbReference type="EMBL" id="CASHSV030000109">
    <property type="protein sequence ID" value="CAJ2646454.1"/>
    <property type="molecule type" value="Genomic_DNA"/>
</dbReference>
<reference evidence="1" key="1">
    <citation type="submission" date="2023-10" db="EMBL/GenBank/DDBJ databases">
        <authorList>
            <person name="Rodriguez Cubillos JULIANA M."/>
            <person name="De Vega J."/>
        </authorList>
    </citation>
    <scope>NUCLEOTIDE SEQUENCE</scope>
</reference>
<dbReference type="Proteomes" id="UP001177021">
    <property type="component" value="Unassembled WGS sequence"/>
</dbReference>
<evidence type="ECO:0000313" key="2">
    <source>
        <dbReference type="Proteomes" id="UP001177021"/>
    </source>
</evidence>
<sequence>MEAFNTKAEKQSTMKTHNIFTSIAKTLRLLELCLVLLFLLWTLTHLPFFLRISFDFLQSPIFIFALSNAIIAALFAQSDLRFSSSASDFASIVEERLECQIKQINDKCMVDVNSCSAVTDSGNLQVCSPLPETMNGEGENEKLLRRSETSETEKVREILYPQDKLSNEEFQRTIEAFIAKQMRFLREESC</sequence>
<name>A0ACB0JR87_TRIPR</name>
<evidence type="ECO:0000313" key="1">
    <source>
        <dbReference type="EMBL" id="CAJ2646454.1"/>
    </source>
</evidence>
<organism evidence="1 2">
    <name type="scientific">Trifolium pratense</name>
    <name type="common">Red clover</name>
    <dbReference type="NCBI Taxonomy" id="57577"/>
    <lineage>
        <taxon>Eukaryota</taxon>
        <taxon>Viridiplantae</taxon>
        <taxon>Streptophyta</taxon>
        <taxon>Embryophyta</taxon>
        <taxon>Tracheophyta</taxon>
        <taxon>Spermatophyta</taxon>
        <taxon>Magnoliopsida</taxon>
        <taxon>eudicotyledons</taxon>
        <taxon>Gunneridae</taxon>
        <taxon>Pentapetalae</taxon>
        <taxon>rosids</taxon>
        <taxon>fabids</taxon>
        <taxon>Fabales</taxon>
        <taxon>Fabaceae</taxon>
        <taxon>Papilionoideae</taxon>
        <taxon>50 kb inversion clade</taxon>
        <taxon>NPAAA clade</taxon>
        <taxon>Hologalegina</taxon>
        <taxon>IRL clade</taxon>
        <taxon>Trifolieae</taxon>
        <taxon>Trifolium</taxon>
    </lineage>
</organism>
<keyword evidence="2" id="KW-1185">Reference proteome</keyword>
<accession>A0ACB0JR87</accession>
<gene>
    <name evidence="1" type="ORF">MILVUS5_LOCUS15163</name>
</gene>